<keyword evidence="1 5" id="KW-0489">Methyltransferase</keyword>
<protein>
    <submittedName>
        <fullName evidence="5">Ribosomal protein L11 methyltransferase (PrmA)</fullName>
    </submittedName>
</protein>
<dbReference type="PANTHER" id="PTHR11006">
    <property type="entry name" value="PROTEIN ARGININE N-METHYLTRANSFERASE"/>
    <property type="match status" value="1"/>
</dbReference>
<dbReference type="InterPro" id="IPR025799">
    <property type="entry name" value="Arg_MeTrfase"/>
</dbReference>
<name>A0A450WR99_9GAMM</name>
<evidence type="ECO:0000256" key="3">
    <source>
        <dbReference type="ARBA" id="ARBA00022691"/>
    </source>
</evidence>
<dbReference type="InterPro" id="IPR029063">
    <property type="entry name" value="SAM-dependent_MTases_sf"/>
</dbReference>
<keyword evidence="5" id="KW-0687">Ribonucleoprotein</keyword>
<evidence type="ECO:0000259" key="4">
    <source>
        <dbReference type="Pfam" id="PF22528"/>
    </source>
</evidence>
<dbReference type="GO" id="GO:0042054">
    <property type="term" value="F:histone methyltransferase activity"/>
    <property type="evidence" value="ECO:0007669"/>
    <property type="project" value="TreeGrafter"/>
</dbReference>
<dbReference type="Gene3D" id="3.40.50.150">
    <property type="entry name" value="Vaccinia Virus protein VP39"/>
    <property type="match status" value="1"/>
</dbReference>
<keyword evidence="2 5" id="KW-0808">Transferase</keyword>
<dbReference type="EMBL" id="CAADFK010000175">
    <property type="protein sequence ID" value="VFK19528.1"/>
    <property type="molecule type" value="Genomic_DNA"/>
</dbReference>
<dbReference type="SUPFAM" id="SSF53335">
    <property type="entry name" value="S-adenosyl-L-methionine-dependent methyltransferases"/>
    <property type="match status" value="1"/>
</dbReference>
<dbReference type="AlphaFoldDB" id="A0A450WR99"/>
<dbReference type="PANTHER" id="PTHR11006:SF60">
    <property type="entry name" value="PROTEIN ARGININE N-METHYLTRANSFERASE 9"/>
    <property type="match status" value="1"/>
</dbReference>
<dbReference type="CDD" id="cd02440">
    <property type="entry name" value="AdoMet_MTases"/>
    <property type="match status" value="1"/>
</dbReference>
<dbReference type="Pfam" id="PF22528">
    <property type="entry name" value="PRMT_C"/>
    <property type="match status" value="1"/>
</dbReference>
<organism evidence="5">
    <name type="scientific">Candidatus Kentrum sp. LPFa</name>
    <dbReference type="NCBI Taxonomy" id="2126335"/>
    <lineage>
        <taxon>Bacteria</taxon>
        <taxon>Pseudomonadati</taxon>
        <taxon>Pseudomonadota</taxon>
        <taxon>Gammaproteobacteria</taxon>
        <taxon>Candidatus Kentrum</taxon>
    </lineage>
</organism>
<evidence type="ECO:0000313" key="5">
    <source>
        <dbReference type="EMBL" id="VFK19528.1"/>
    </source>
</evidence>
<dbReference type="Gene3D" id="2.70.160.11">
    <property type="entry name" value="Hnrnp arginine n-methyltransferase1"/>
    <property type="match status" value="1"/>
</dbReference>
<dbReference type="PROSITE" id="PS51678">
    <property type="entry name" value="SAM_MT_PRMT"/>
    <property type="match status" value="1"/>
</dbReference>
<reference evidence="5" key="1">
    <citation type="submission" date="2019-02" db="EMBL/GenBank/DDBJ databases">
        <authorList>
            <person name="Gruber-Vodicka R. H."/>
            <person name="Seah K. B. B."/>
        </authorList>
    </citation>
    <scope>NUCLEOTIDE SEQUENCE</scope>
    <source>
        <strain evidence="5">BECK_S313</strain>
    </source>
</reference>
<gene>
    <name evidence="5" type="ORF">BECKLPF1236B_GA0070989_11756</name>
</gene>
<dbReference type="GO" id="GO:0032259">
    <property type="term" value="P:methylation"/>
    <property type="evidence" value="ECO:0007669"/>
    <property type="project" value="UniProtKB-KW"/>
</dbReference>
<evidence type="ECO:0000256" key="1">
    <source>
        <dbReference type="ARBA" id="ARBA00022603"/>
    </source>
</evidence>
<dbReference type="GO" id="GO:0005840">
    <property type="term" value="C:ribosome"/>
    <property type="evidence" value="ECO:0007669"/>
    <property type="project" value="UniProtKB-KW"/>
</dbReference>
<feature type="domain" description="Protein arginine N-methyltransferase" evidence="4">
    <location>
        <begin position="208"/>
        <end position="346"/>
    </location>
</feature>
<dbReference type="GO" id="GO:0016274">
    <property type="term" value="F:protein-arginine N-methyltransferase activity"/>
    <property type="evidence" value="ECO:0007669"/>
    <property type="project" value="InterPro"/>
</dbReference>
<accession>A0A450WR99</accession>
<sequence length="351" mass="39312">MAQNYDWHDTNEPIGTMYRTLAKTAQDLERKITAGNATETDRLNLDHVYQALIPWWHFPMVNNSFRASLFEKALEKIDVKNKVVLDIGSGTGLLAMMAARQGAKSVVACELNSTLANLSKQIVAQNGYGDTVTIVDAVSSDPKVREALPELADVIVTEIVEEGLIGENIVNTLKHARQKLLKPNGAIIPRKGRLYGRCVESSAMHGLNHVSKAAGFDVSLFNKFSIRGHFPIRFELWPHTYLSDPFLIYDFDFMSHDLAEKQTEIQVAAANTGVLHGVLLWFELELADGIIWSSTPPDFSMEAQKNNNQESHIYKQQTGIVIFREPDKIKEKNTINMVFDCANNRVTVNLL</sequence>
<keyword evidence="5" id="KW-0689">Ribosomal protein</keyword>
<dbReference type="InterPro" id="IPR055135">
    <property type="entry name" value="PRMT_dom"/>
</dbReference>
<dbReference type="Pfam" id="PF06325">
    <property type="entry name" value="PrmA"/>
    <property type="match status" value="1"/>
</dbReference>
<proteinExistence type="predicted"/>
<evidence type="ECO:0000256" key="2">
    <source>
        <dbReference type="ARBA" id="ARBA00022679"/>
    </source>
</evidence>
<keyword evidence="3" id="KW-0949">S-adenosyl-L-methionine</keyword>